<dbReference type="EMBL" id="WQLB01000015">
    <property type="protein sequence ID" value="MVN87470.1"/>
    <property type="molecule type" value="Genomic_DNA"/>
</dbReference>
<comment type="caution">
    <text evidence="2">The sequence shown here is derived from an EMBL/GenBank/DDBJ whole genome shotgun (WGS) entry which is preliminary data.</text>
</comment>
<dbReference type="InterPro" id="IPR036890">
    <property type="entry name" value="HATPase_C_sf"/>
</dbReference>
<dbReference type="Gene3D" id="3.30.565.10">
    <property type="entry name" value="Histidine kinase-like ATPase, C-terminal domain"/>
    <property type="match status" value="1"/>
</dbReference>
<sequence>MDFHLSPHLLRLLIDHQATSLPRAVAECVMNSVDAGAGRIDVTLHTDQHHRMHALTVQDDGRGFTTRQDVEQYFRTFGFDHDTDAERGRRQYGRFGIGRAQLWAFGAVQWRTGPFELGVNTQEHGVAFTLTADLPQQAGTQIHATLFKHAPTFTLQEHLEDHLRYVDVPLFVNGAQINQPPSQAQWTFEDEDAYYDLRPGGGVHLYNLGVLIGEVDEKFAGGGVIVSKKALRLNLTRTRTIERDELGTRILATMHRLVLAHVKAQAKLSEGERAFLARAYLKGEVAWAEVQGLKLITTVDDRDHTLSAFAHLVAQRGLVGAATRGEALADKASQHGLAVVLAERTLTRWGVSNVTGFKTALCRAVLPNDEATLADQWDARDAAEQDFFEAIQHGVWTEDLAQHVDDRVFRHAQVPRGEWTVEERAVLAGLQKIVPRAAQALRLRNGKRKVVLGDSTGAQAWTDGRSFIALDRRLVPLAQRGLPGFTRLALLILHEMTHAQENMGSDVHDAAFYAAYHDAAFYAAYHDASLTDTFGPAPQDALDVYVTRLLDKRLPLSRAALQTSSLQYRVRSLPDWLAQHERRNRPWACTVRHHTWAGRVLMIHELRRTEERRWWGQASLVRGTLYAQDGACLGELILTEEVDLAVWVEESPPKTLQPTPPVHLPKALSRAVQGRLRTYTQGRTGPVEVHVSCKVQGAGPRFRVGLHIPSARDAYWSVTPTHLTAAPTLAAAERLAELARAWLHAQGRDAATADPEPLEETPLLGQDDPPPQNLAQIDTSPPSSTEILA</sequence>
<evidence type="ECO:0000313" key="3">
    <source>
        <dbReference type="Proteomes" id="UP000483286"/>
    </source>
</evidence>
<evidence type="ECO:0008006" key="4">
    <source>
        <dbReference type="Google" id="ProtNLM"/>
    </source>
</evidence>
<evidence type="ECO:0000256" key="1">
    <source>
        <dbReference type="SAM" id="MobiDB-lite"/>
    </source>
</evidence>
<reference evidence="2 3" key="1">
    <citation type="submission" date="2019-12" db="EMBL/GenBank/DDBJ databases">
        <title>Deinococcus sp. HMF7620 Genome sequencing and assembly.</title>
        <authorList>
            <person name="Kang H."/>
            <person name="Kim H."/>
            <person name="Joh K."/>
        </authorList>
    </citation>
    <scope>NUCLEOTIDE SEQUENCE [LARGE SCALE GENOMIC DNA]</scope>
    <source>
        <strain evidence="2 3">HMF7620</strain>
    </source>
</reference>
<evidence type="ECO:0000313" key="2">
    <source>
        <dbReference type="EMBL" id="MVN87470.1"/>
    </source>
</evidence>
<dbReference type="Proteomes" id="UP000483286">
    <property type="component" value="Unassembled WGS sequence"/>
</dbReference>
<dbReference type="RefSeq" id="WP_157459526.1">
    <property type="nucleotide sequence ID" value="NZ_WQLB01000015.1"/>
</dbReference>
<keyword evidence="3" id="KW-1185">Reference proteome</keyword>
<organism evidence="2 3">
    <name type="scientific">Deinococcus arboris</name>
    <dbReference type="NCBI Taxonomy" id="2682977"/>
    <lineage>
        <taxon>Bacteria</taxon>
        <taxon>Thermotogati</taxon>
        <taxon>Deinococcota</taxon>
        <taxon>Deinococci</taxon>
        <taxon>Deinococcales</taxon>
        <taxon>Deinococcaceae</taxon>
        <taxon>Deinococcus</taxon>
    </lineage>
</organism>
<name>A0A7C9HYU1_9DEIO</name>
<dbReference type="AlphaFoldDB" id="A0A7C9HYU1"/>
<dbReference type="Pfam" id="PF13589">
    <property type="entry name" value="HATPase_c_3"/>
    <property type="match status" value="1"/>
</dbReference>
<feature type="compositionally biased region" description="Polar residues" evidence="1">
    <location>
        <begin position="773"/>
        <end position="789"/>
    </location>
</feature>
<gene>
    <name evidence="2" type="ORF">GO986_11895</name>
</gene>
<feature type="region of interest" description="Disordered" evidence="1">
    <location>
        <begin position="746"/>
        <end position="789"/>
    </location>
</feature>
<proteinExistence type="predicted"/>
<dbReference type="SUPFAM" id="SSF55874">
    <property type="entry name" value="ATPase domain of HSP90 chaperone/DNA topoisomerase II/histidine kinase"/>
    <property type="match status" value="1"/>
</dbReference>
<protein>
    <recommendedName>
        <fullName evidence="4">ATP-binding protein</fullName>
    </recommendedName>
</protein>
<accession>A0A7C9HYU1</accession>